<dbReference type="WBParaSite" id="L893_g3816.t1">
    <property type="protein sequence ID" value="L893_g3816.t1"/>
    <property type="gene ID" value="L893_g3816"/>
</dbReference>
<dbReference type="SUPFAM" id="SSF54001">
    <property type="entry name" value="Cysteine proteinases"/>
    <property type="match status" value="1"/>
</dbReference>
<keyword evidence="5" id="KW-0378">Hydrolase</keyword>
<organism evidence="9 10">
    <name type="scientific">Steinernema glaseri</name>
    <dbReference type="NCBI Taxonomy" id="37863"/>
    <lineage>
        <taxon>Eukaryota</taxon>
        <taxon>Metazoa</taxon>
        <taxon>Ecdysozoa</taxon>
        <taxon>Nematoda</taxon>
        <taxon>Chromadorea</taxon>
        <taxon>Rhabditida</taxon>
        <taxon>Tylenchina</taxon>
        <taxon>Panagrolaimomorpha</taxon>
        <taxon>Strongyloidoidea</taxon>
        <taxon>Steinernematidae</taxon>
        <taxon>Steinernema</taxon>
    </lineage>
</organism>
<reference evidence="10" key="1">
    <citation type="submission" date="2016-11" db="UniProtKB">
        <authorList>
            <consortium name="WormBaseParasite"/>
        </authorList>
    </citation>
    <scope>IDENTIFICATION</scope>
</reference>
<dbReference type="PROSITE" id="PS50802">
    <property type="entry name" value="OTU"/>
    <property type="match status" value="1"/>
</dbReference>
<name>A0A1I8ABQ5_9BILA</name>
<proteinExistence type="predicted"/>
<evidence type="ECO:0000259" key="8">
    <source>
        <dbReference type="PROSITE" id="PS50802"/>
    </source>
</evidence>
<evidence type="ECO:0000256" key="6">
    <source>
        <dbReference type="ARBA" id="ARBA00022807"/>
    </source>
</evidence>
<dbReference type="InterPro" id="IPR019400">
    <property type="entry name" value="Peptidase_C65_otubain"/>
</dbReference>
<comment type="catalytic activity">
    <reaction evidence="1">
        <text>Thiol-dependent hydrolysis of ester, thioester, amide, peptide and isopeptide bonds formed by the C-terminal Gly of ubiquitin (a 76-residue protein attached to proteins as an intracellular targeting signal).</text>
        <dbReference type="EC" id="3.4.19.12"/>
    </reaction>
</comment>
<keyword evidence="3" id="KW-0645">Protease</keyword>
<dbReference type="Proteomes" id="UP000095287">
    <property type="component" value="Unplaced"/>
</dbReference>
<evidence type="ECO:0000256" key="4">
    <source>
        <dbReference type="ARBA" id="ARBA00022786"/>
    </source>
</evidence>
<dbReference type="Gene3D" id="1.20.1300.20">
    <property type="entry name" value="Peptidase C65 Otubain, subdomain 2"/>
    <property type="match status" value="1"/>
</dbReference>
<dbReference type="Pfam" id="PF10275">
    <property type="entry name" value="Peptidase_C65"/>
    <property type="match status" value="1"/>
</dbReference>
<keyword evidence="4" id="KW-0833">Ubl conjugation pathway</keyword>
<evidence type="ECO:0000256" key="7">
    <source>
        <dbReference type="SAM" id="MobiDB-lite"/>
    </source>
</evidence>
<dbReference type="PANTHER" id="PTHR12931">
    <property type="entry name" value="UBIQUITIN THIOLESTERASE PROTEIN OTUB"/>
    <property type="match status" value="1"/>
</dbReference>
<dbReference type="CDD" id="cd22749">
    <property type="entry name" value="Otubain_C65"/>
    <property type="match status" value="1"/>
</dbReference>
<keyword evidence="6" id="KW-0788">Thiol protease</keyword>
<dbReference type="InterPro" id="IPR003323">
    <property type="entry name" value="OTU_dom"/>
</dbReference>
<dbReference type="GO" id="GO:0071108">
    <property type="term" value="P:protein K48-linked deubiquitination"/>
    <property type="evidence" value="ECO:0007669"/>
    <property type="project" value="TreeGrafter"/>
</dbReference>
<dbReference type="InterPro" id="IPR038765">
    <property type="entry name" value="Papain-like_cys_pep_sf"/>
</dbReference>
<sequence length="331" mass="37437">MPVDDNCDVHGEAGVAAAGSPEPTNQLPAVDNSRNVPIQIVKPMYHVEGGSQSASTSPVDPAGTTTVLESGIAGDFTPVDPDEMMNIRRQQDEIEQETKQQPLVTPKLPMATLVEKYSEGSQFRQKAIELAELYKHIQFIRRDGNCFYRAILSALFDTLSKDEALFNRFFEHSKGWFKRIVDLGYTEFTASDICEHFTDALEAVKEGERELRYLIVDLTNDATSNYYVSFLRLITAGLLREREDDFSPFLSEYSSMKDFCEHEVEPMWREADHLAIVGLSHALNLSIRVEYLDQNAAPDGRSFYNFIVDGDEEPKLVVLFTPGHYDVLYKE</sequence>
<evidence type="ECO:0000256" key="2">
    <source>
        <dbReference type="ARBA" id="ARBA00012759"/>
    </source>
</evidence>
<evidence type="ECO:0000313" key="10">
    <source>
        <dbReference type="WBParaSite" id="L893_g3816.t1"/>
    </source>
</evidence>
<protein>
    <recommendedName>
        <fullName evidence="2">ubiquitinyl hydrolase 1</fullName>
        <ecNumber evidence="2">3.4.19.12</ecNumber>
    </recommendedName>
</protein>
<dbReference type="GO" id="GO:0006508">
    <property type="term" value="P:proteolysis"/>
    <property type="evidence" value="ECO:0007669"/>
    <property type="project" value="UniProtKB-KW"/>
</dbReference>
<dbReference type="GO" id="GO:0004843">
    <property type="term" value="F:cysteine-type deubiquitinase activity"/>
    <property type="evidence" value="ECO:0007669"/>
    <property type="project" value="UniProtKB-EC"/>
</dbReference>
<evidence type="ECO:0000256" key="3">
    <source>
        <dbReference type="ARBA" id="ARBA00022670"/>
    </source>
</evidence>
<dbReference type="GO" id="GO:0005634">
    <property type="term" value="C:nucleus"/>
    <property type="evidence" value="ECO:0007669"/>
    <property type="project" value="TreeGrafter"/>
</dbReference>
<dbReference type="InterPro" id="IPR042468">
    <property type="entry name" value="Peptidase_C65_otubain_sub1"/>
</dbReference>
<accession>A0A1I8ABQ5</accession>
<dbReference type="AlphaFoldDB" id="A0A1I8ABQ5"/>
<evidence type="ECO:0000256" key="1">
    <source>
        <dbReference type="ARBA" id="ARBA00000707"/>
    </source>
</evidence>
<dbReference type="EC" id="3.4.19.12" evidence="2"/>
<dbReference type="GO" id="GO:0043130">
    <property type="term" value="F:ubiquitin binding"/>
    <property type="evidence" value="ECO:0007669"/>
    <property type="project" value="TreeGrafter"/>
</dbReference>
<feature type="domain" description="OTU" evidence="8">
    <location>
        <begin position="135"/>
        <end position="331"/>
    </location>
</feature>
<dbReference type="Gene3D" id="3.30.200.60">
    <property type="entry name" value="Peptidase C65 Otubain, subdomain 1"/>
    <property type="match status" value="1"/>
</dbReference>
<evidence type="ECO:0000256" key="5">
    <source>
        <dbReference type="ARBA" id="ARBA00022801"/>
    </source>
</evidence>
<dbReference type="InterPro" id="IPR042467">
    <property type="entry name" value="Peptidase_C65_otubain_sub2"/>
</dbReference>
<evidence type="ECO:0000313" key="9">
    <source>
        <dbReference type="Proteomes" id="UP000095287"/>
    </source>
</evidence>
<dbReference type="PANTHER" id="PTHR12931:SF15">
    <property type="entry name" value="UBIQUITIN THIOESTERASE OTUBAIN-LIKE"/>
    <property type="match status" value="1"/>
</dbReference>
<keyword evidence="9" id="KW-1185">Reference proteome</keyword>
<feature type="region of interest" description="Disordered" evidence="7">
    <location>
        <begin position="1"/>
        <end position="30"/>
    </location>
</feature>